<evidence type="ECO:0000313" key="3">
    <source>
        <dbReference type="Proteomes" id="UP000708148"/>
    </source>
</evidence>
<comment type="caution">
    <text evidence="2">The sequence shown here is derived from an EMBL/GenBank/DDBJ whole genome shotgun (WGS) entry which is preliminary data.</text>
</comment>
<dbReference type="InterPro" id="IPR013594">
    <property type="entry name" value="Dynein_heavy_tail"/>
</dbReference>
<evidence type="ECO:0000259" key="1">
    <source>
        <dbReference type="Pfam" id="PF08385"/>
    </source>
</evidence>
<dbReference type="PANTHER" id="PTHR22878">
    <property type="entry name" value="DYNEIN HEAVY CHAIN 6, AXONEMAL-LIKE-RELATED"/>
    <property type="match status" value="1"/>
</dbReference>
<dbReference type="Proteomes" id="UP000708148">
    <property type="component" value="Unassembled WGS sequence"/>
</dbReference>
<sequence>MQRESEKQPVGRGPMAEIEFWRRRNAVLSSLCEQLHLGKVRAVVAAVEAGSSDKNLLSSFTTQVGELNKLTVEATDNVKFLTTLERHFKNIHAGRLAGILDTLPPMMNALRMVWIISRHYSDDVRMGNLFQRIAWEVADRAERAIDLKRLFKMPPQEAVDIIKTACSVLEHWYLVYMQVREKIEMSGRDARWEFPKNLLFQKTNYMADICRDLAEMVEVVDDFFKFLGPELKAVTGDTQGIDRVIQSVHAMVEPIENLPFNVFDQANNEQWLKVKTQVANDNEGIKKATRCVDMP</sequence>
<dbReference type="PANTHER" id="PTHR22878:SF63">
    <property type="entry name" value="DYNEIN AXONEMAL HEAVY CHAIN 10"/>
    <property type="match status" value="1"/>
</dbReference>
<dbReference type="GO" id="GO:0007018">
    <property type="term" value="P:microtubule-based movement"/>
    <property type="evidence" value="ECO:0007669"/>
    <property type="project" value="InterPro"/>
</dbReference>
<dbReference type="OrthoDB" id="513029at2759"/>
<dbReference type="GO" id="GO:0051959">
    <property type="term" value="F:dynein light intermediate chain binding"/>
    <property type="evidence" value="ECO:0007669"/>
    <property type="project" value="InterPro"/>
</dbReference>
<name>A0A8S1J9P8_9CHLO</name>
<protein>
    <recommendedName>
        <fullName evidence="1">Dynein heavy chain tail domain-containing protein</fullName>
    </recommendedName>
</protein>
<dbReference type="AlphaFoldDB" id="A0A8S1J9P8"/>
<dbReference type="InterPro" id="IPR026983">
    <property type="entry name" value="DHC"/>
</dbReference>
<evidence type="ECO:0000313" key="2">
    <source>
        <dbReference type="EMBL" id="CAD7704507.1"/>
    </source>
</evidence>
<accession>A0A8S1J9P8</accession>
<gene>
    <name evidence="2" type="ORF">OSTQU699_LOCUS9862</name>
</gene>
<dbReference type="GO" id="GO:0045505">
    <property type="term" value="F:dynein intermediate chain binding"/>
    <property type="evidence" value="ECO:0007669"/>
    <property type="project" value="InterPro"/>
</dbReference>
<dbReference type="Pfam" id="PF08385">
    <property type="entry name" value="DHC_N1"/>
    <property type="match status" value="1"/>
</dbReference>
<dbReference type="EMBL" id="CAJHUC010002892">
    <property type="protein sequence ID" value="CAD7704507.1"/>
    <property type="molecule type" value="Genomic_DNA"/>
</dbReference>
<organism evidence="2 3">
    <name type="scientific">Ostreobium quekettii</name>
    <dbReference type="NCBI Taxonomy" id="121088"/>
    <lineage>
        <taxon>Eukaryota</taxon>
        <taxon>Viridiplantae</taxon>
        <taxon>Chlorophyta</taxon>
        <taxon>core chlorophytes</taxon>
        <taxon>Ulvophyceae</taxon>
        <taxon>TCBD clade</taxon>
        <taxon>Bryopsidales</taxon>
        <taxon>Ostreobineae</taxon>
        <taxon>Ostreobiaceae</taxon>
        <taxon>Ostreobium</taxon>
    </lineage>
</organism>
<feature type="domain" description="Dynein heavy chain tail" evidence="1">
    <location>
        <begin position="7"/>
        <end position="273"/>
    </location>
</feature>
<reference evidence="2" key="1">
    <citation type="submission" date="2020-12" db="EMBL/GenBank/DDBJ databases">
        <authorList>
            <person name="Iha C."/>
        </authorList>
    </citation>
    <scope>NUCLEOTIDE SEQUENCE</scope>
</reference>
<proteinExistence type="predicted"/>
<keyword evidence="3" id="KW-1185">Reference proteome</keyword>
<dbReference type="GO" id="GO:0030286">
    <property type="term" value="C:dynein complex"/>
    <property type="evidence" value="ECO:0007669"/>
    <property type="project" value="InterPro"/>
</dbReference>